<dbReference type="Pfam" id="PF14039">
    <property type="entry name" value="YusW"/>
    <property type="match status" value="1"/>
</dbReference>
<gene>
    <name evidence="1" type="ORF">MF646_14350</name>
</gene>
<accession>A0A9X2CUI6</accession>
<name>A0A9X2CUI6_9BACI</name>
<proteinExistence type="predicted"/>
<comment type="caution">
    <text evidence="1">The sequence shown here is derived from an EMBL/GenBank/DDBJ whole genome shotgun (WGS) entry which is preliminary data.</text>
</comment>
<organism evidence="1 2">
    <name type="scientific">Halalkalibacter alkaliphilus</name>
    <dbReference type="NCBI Taxonomy" id="2917993"/>
    <lineage>
        <taxon>Bacteria</taxon>
        <taxon>Bacillati</taxon>
        <taxon>Bacillota</taxon>
        <taxon>Bacilli</taxon>
        <taxon>Bacillales</taxon>
        <taxon>Bacillaceae</taxon>
        <taxon>Halalkalibacter</taxon>
    </lineage>
</organism>
<dbReference type="EMBL" id="JAKRYL010000014">
    <property type="protein sequence ID" value="MCL7748307.1"/>
    <property type="molecule type" value="Genomic_DNA"/>
</dbReference>
<keyword evidence="2" id="KW-1185">Reference proteome</keyword>
<reference evidence="1" key="1">
    <citation type="submission" date="2022-02" db="EMBL/GenBank/DDBJ databases">
        <title>Halalkalibacter sp. nov. isolated from Lonar Lake, India.</title>
        <authorList>
            <person name="Joshi A."/>
            <person name="Thite S."/>
            <person name="Lodha T."/>
        </authorList>
    </citation>
    <scope>NUCLEOTIDE SEQUENCE</scope>
    <source>
        <strain evidence="1">MEB205</strain>
    </source>
</reference>
<dbReference type="InterPro" id="IPR025623">
    <property type="entry name" value="YusW"/>
</dbReference>
<dbReference type="AlphaFoldDB" id="A0A9X2CUI6"/>
<sequence length="133" mass="15130">MKLRLLAAVCAISMIVFIGLGLGRVEASPTIIDFELEIEMKSGEEYEIEYEMKKNQIEAKYAVPSSVTVYGQEALPRIEAFLKQIKLVPEADKDEIMNQIFAAFQIDKKDIEEMEVDVKFDGGKRLKFEQAFS</sequence>
<dbReference type="RefSeq" id="WP_250097193.1">
    <property type="nucleotide sequence ID" value="NZ_JAKRYL010000014.1"/>
</dbReference>
<evidence type="ECO:0000313" key="2">
    <source>
        <dbReference type="Proteomes" id="UP001139150"/>
    </source>
</evidence>
<protein>
    <submittedName>
        <fullName evidence="1">YusW family protein</fullName>
    </submittedName>
</protein>
<dbReference type="Proteomes" id="UP001139150">
    <property type="component" value="Unassembled WGS sequence"/>
</dbReference>
<evidence type="ECO:0000313" key="1">
    <source>
        <dbReference type="EMBL" id="MCL7748307.1"/>
    </source>
</evidence>